<evidence type="ECO:0000256" key="2">
    <source>
        <dbReference type="PROSITE-ProRule" id="PRU00176"/>
    </source>
</evidence>
<evidence type="ECO:0000313" key="5">
    <source>
        <dbReference type="EMBL" id="KAJ3037160.1"/>
    </source>
</evidence>
<dbReference type="InterPro" id="IPR035979">
    <property type="entry name" value="RBD_domain_sf"/>
</dbReference>
<keyword evidence="1 2" id="KW-0694">RNA-binding</keyword>
<keyword evidence="6" id="KW-1185">Reference proteome</keyword>
<feature type="region of interest" description="Disordered" evidence="3">
    <location>
        <begin position="134"/>
        <end position="183"/>
    </location>
</feature>
<name>A0AAD5S4P4_9FUNG</name>
<dbReference type="SMART" id="SM00360">
    <property type="entry name" value="RRM"/>
    <property type="match status" value="1"/>
</dbReference>
<accession>A0AAD5S4P4</accession>
<protein>
    <recommendedName>
        <fullName evidence="4">RRM domain-containing protein</fullName>
    </recommendedName>
</protein>
<evidence type="ECO:0000256" key="1">
    <source>
        <dbReference type="ARBA" id="ARBA00022884"/>
    </source>
</evidence>
<dbReference type="Pfam" id="PF00076">
    <property type="entry name" value="RRM_1"/>
    <property type="match status" value="1"/>
</dbReference>
<feature type="region of interest" description="Disordered" evidence="3">
    <location>
        <begin position="102"/>
        <end position="122"/>
    </location>
</feature>
<evidence type="ECO:0000259" key="4">
    <source>
        <dbReference type="PROSITE" id="PS50102"/>
    </source>
</evidence>
<gene>
    <name evidence="5" type="ORF">HK097_003597</name>
</gene>
<feature type="compositionally biased region" description="Low complexity" evidence="3">
    <location>
        <begin position="12"/>
        <end position="22"/>
    </location>
</feature>
<dbReference type="AlphaFoldDB" id="A0AAD5S4P4"/>
<dbReference type="PANTHER" id="PTHR13968">
    <property type="entry name" value="HETEROGENEOUS NUCLEAR RIBONUCLEOPROTEIN"/>
    <property type="match status" value="1"/>
</dbReference>
<organism evidence="5 6">
    <name type="scientific">Rhizophlyctis rosea</name>
    <dbReference type="NCBI Taxonomy" id="64517"/>
    <lineage>
        <taxon>Eukaryota</taxon>
        <taxon>Fungi</taxon>
        <taxon>Fungi incertae sedis</taxon>
        <taxon>Chytridiomycota</taxon>
        <taxon>Chytridiomycota incertae sedis</taxon>
        <taxon>Chytridiomycetes</taxon>
        <taxon>Rhizophlyctidales</taxon>
        <taxon>Rhizophlyctidaceae</taxon>
        <taxon>Rhizophlyctis</taxon>
    </lineage>
</organism>
<dbReference type="Gene3D" id="3.30.70.330">
    <property type="match status" value="1"/>
</dbReference>
<dbReference type="EMBL" id="JADGJD010001860">
    <property type="protein sequence ID" value="KAJ3037160.1"/>
    <property type="molecule type" value="Genomic_DNA"/>
</dbReference>
<proteinExistence type="predicted"/>
<dbReference type="PROSITE" id="PS50102">
    <property type="entry name" value="RRM"/>
    <property type="match status" value="1"/>
</dbReference>
<feature type="compositionally biased region" description="Low complexity" evidence="3">
    <location>
        <begin position="162"/>
        <end position="176"/>
    </location>
</feature>
<dbReference type="Proteomes" id="UP001212841">
    <property type="component" value="Unassembled WGS sequence"/>
</dbReference>
<feature type="region of interest" description="Disordered" evidence="3">
    <location>
        <begin position="1"/>
        <end position="22"/>
    </location>
</feature>
<dbReference type="GO" id="GO:0003723">
    <property type="term" value="F:RNA binding"/>
    <property type="evidence" value="ECO:0007669"/>
    <property type="project" value="UniProtKB-UniRule"/>
</dbReference>
<dbReference type="InterPro" id="IPR000504">
    <property type="entry name" value="RRM_dom"/>
</dbReference>
<feature type="domain" description="RRM" evidence="4">
    <location>
        <begin position="203"/>
        <end position="276"/>
    </location>
</feature>
<dbReference type="InterPro" id="IPR012677">
    <property type="entry name" value="Nucleotide-bd_a/b_plait_sf"/>
</dbReference>
<reference evidence="5" key="1">
    <citation type="submission" date="2020-05" db="EMBL/GenBank/DDBJ databases">
        <title>Phylogenomic resolution of chytrid fungi.</title>
        <authorList>
            <person name="Stajich J.E."/>
            <person name="Amses K."/>
            <person name="Simmons R."/>
            <person name="Seto K."/>
            <person name="Myers J."/>
            <person name="Bonds A."/>
            <person name="Quandt C.A."/>
            <person name="Barry K."/>
            <person name="Liu P."/>
            <person name="Grigoriev I."/>
            <person name="Longcore J.E."/>
            <person name="James T.Y."/>
        </authorList>
    </citation>
    <scope>NUCLEOTIDE SEQUENCE</scope>
    <source>
        <strain evidence="5">JEL0318</strain>
    </source>
</reference>
<dbReference type="PANTHER" id="PTHR13968:SF26">
    <property type="entry name" value="RRM DOMAIN-CONTAINING PROTEIN"/>
    <property type="match status" value="1"/>
</dbReference>
<evidence type="ECO:0000256" key="3">
    <source>
        <dbReference type="SAM" id="MobiDB-lite"/>
    </source>
</evidence>
<evidence type="ECO:0000313" key="6">
    <source>
        <dbReference type="Proteomes" id="UP001212841"/>
    </source>
</evidence>
<feature type="region of interest" description="Disordered" evidence="3">
    <location>
        <begin position="63"/>
        <end position="88"/>
    </location>
</feature>
<dbReference type="SUPFAM" id="SSF54928">
    <property type="entry name" value="RNA-binding domain, RBD"/>
    <property type="match status" value="1"/>
</dbReference>
<dbReference type="InterPro" id="IPR051186">
    <property type="entry name" value="RRM_HNRPC/RALY_subfam"/>
</dbReference>
<sequence length="276" mass="30188">MAAFTDIHSRRSSAPSSIATSSFASTSYASTLPESISAYSDSKIIDAAEVLTSLKGLQWTAPKQSHAPAAEEASGFADSRTGVVGGDSRESVGVAAVEGDEVVWSERGEDGESNVRSPGDKRFQEDRLDSWITANSYDPKNLNPAPLRFSQNPSRPMPAPPTQQSSSAQRSQSFQPDPHEFHPVHTVTFSTTQSVLNTIPPGSRLFIDNLNADRLQRKEVASIFAKYGNVVEILLKENYGFVQFDNWEACWQAIRDENGRSVQGSKWGEFRSNELG</sequence>
<comment type="caution">
    <text evidence="5">The sequence shown here is derived from an EMBL/GenBank/DDBJ whole genome shotgun (WGS) entry which is preliminary data.</text>
</comment>